<sequence length="737" mass="78974">MVYGLAAELVGHTGDVKAVTPLPTQHLSFATSSRDCTVKVWSRSEREPSLLAFDCVETLQHKKYVNAIAPIDLDGRTLLASGGLEGIVFIWNGSTCVMNLTGHEKNVCALRCCPQRSRLFSGSWDGTARVWQRDTQISLLSHGAPVWDIAAITPDCVVTACADKALRLYDIRAGVDPVKHVENAHADRLRTVEVASNAGLFTGANDGSVAVWSPDLLKVTEQRVHKSIVYRARGDGGGSIVLSSEDGTACVCDQYLSSREYIQHASTVWDACAFSGVLVTAGSDGITRVWSQDEDKQRPELHEAFSRSIEKARQEAMEAMKFGGKRVMDLPTKGDLARVLGKEGETKVVNNEGRAEAYEFKAGSWELIGEVMPDGGDAEQGGQVADDGAFECKVDIEEGKPPLTLRHPKGGDPAATAEDFVARNGLNPSYVQQIIDFINQHTAPLGEGGATDPLTGGSSYRPGGNQTTTSVSHTTPLDRSKNDASTSVKYEVFRAFSSKQIQGIGKKIGTVIQGKPFAALINATISEIERGGVESITDAEKDLPSCLQRLIVEAPSDVAWVAFDLLRLCLSKESVALLSFSAVNKMLSRLPECMEAHKVTATMALRVLCNATASVDLSQKAVLDIEDPISSFLPLSDDPALLSAFLAFVKNISVAAAQKKPDLFFQIMSAVSGVPFSSSTAVAKAFVGAVEALIASSSHQQKDVARDLELDKMLKAALVAIGTAPEVANESVKTMFL</sequence>
<dbReference type="Pfam" id="PF00400">
    <property type="entry name" value="WD40"/>
    <property type="match status" value="3"/>
</dbReference>
<dbReference type="InterPro" id="IPR015943">
    <property type="entry name" value="WD40/YVTN_repeat-like_dom_sf"/>
</dbReference>
<keyword evidence="4" id="KW-0677">Repeat</keyword>
<feature type="region of interest" description="Disordered" evidence="6">
    <location>
        <begin position="446"/>
        <end position="482"/>
    </location>
</feature>
<keyword evidence="3 5" id="KW-0853">WD repeat</keyword>
<feature type="repeat" description="WD" evidence="5">
    <location>
        <begin position="9"/>
        <end position="42"/>
    </location>
</feature>
<dbReference type="GO" id="GO:0043161">
    <property type="term" value="P:proteasome-mediated ubiquitin-dependent protein catabolic process"/>
    <property type="evidence" value="ECO:0007669"/>
    <property type="project" value="TreeGrafter"/>
</dbReference>
<dbReference type="InterPro" id="IPR038122">
    <property type="entry name" value="PFU_sf"/>
</dbReference>
<dbReference type="SUPFAM" id="SSF50978">
    <property type="entry name" value="WD40 repeat-like"/>
    <property type="match status" value="1"/>
</dbReference>
<feature type="repeat" description="WD" evidence="5">
    <location>
        <begin position="182"/>
        <end position="213"/>
    </location>
</feature>
<dbReference type="GO" id="GO:0005737">
    <property type="term" value="C:cytoplasm"/>
    <property type="evidence" value="ECO:0007669"/>
    <property type="project" value="UniProtKB-SubCell"/>
</dbReference>
<accession>A0A7S3CVB3</accession>
<dbReference type="GO" id="GO:0010992">
    <property type="term" value="P:ubiquitin recycling"/>
    <property type="evidence" value="ECO:0007669"/>
    <property type="project" value="TreeGrafter"/>
</dbReference>
<dbReference type="PROSITE" id="PS51394">
    <property type="entry name" value="PFU"/>
    <property type="match status" value="1"/>
</dbReference>
<organism evidence="8">
    <name type="scientific">Palpitomonas bilix</name>
    <dbReference type="NCBI Taxonomy" id="652834"/>
    <lineage>
        <taxon>Eukaryota</taxon>
        <taxon>Eukaryota incertae sedis</taxon>
    </lineage>
</organism>
<evidence type="ECO:0000313" key="8">
    <source>
        <dbReference type="EMBL" id="CAE0238355.1"/>
    </source>
</evidence>
<dbReference type="GO" id="GO:0043130">
    <property type="term" value="F:ubiquitin binding"/>
    <property type="evidence" value="ECO:0007669"/>
    <property type="project" value="TreeGrafter"/>
</dbReference>
<evidence type="ECO:0000256" key="3">
    <source>
        <dbReference type="ARBA" id="ARBA00022574"/>
    </source>
</evidence>
<dbReference type="AlphaFoldDB" id="A0A7S3CVB3"/>
<evidence type="ECO:0000256" key="2">
    <source>
        <dbReference type="ARBA" id="ARBA00022490"/>
    </source>
</evidence>
<proteinExistence type="predicted"/>
<feature type="compositionally biased region" description="Polar residues" evidence="6">
    <location>
        <begin position="464"/>
        <end position="475"/>
    </location>
</feature>
<dbReference type="Gene3D" id="1.25.10.10">
    <property type="entry name" value="Leucine-rich Repeat Variant"/>
    <property type="match status" value="1"/>
</dbReference>
<dbReference type="InterPro" id="IPR015155">
    <property type="entry name" value="PFU"/>
</dbReference>
<dbReference type="Pfam" id="PF08324">
    <property type="entry name" value="PUL"/>
    <property type="match status" value="1"/>
</dbReference>
<dbReference type="Gene3D" id="2.130.10.10">
    <property type="entry name" value="YVTN repeat-like/Quinoprotein amine dehydrogenase"/>
    <property type="match status" value="1"/>
</dbReference>
<gene>
    <name evidence="8" type="ORF">PBIL07802_LOCUS497</name>
</gene>
<evidence type="ECO:0000256" key="6">
    <source>
        <dbReference type="SAM" id="MobiDB-lite"/>
    </source>
</evidence>
<dbReference type="EMBL" id="HBIB01000739">
    <property type="protein sequence ID" value="CAE0238355.1"/>
    <property type="molecule type" value="Transcribed_RNA"/>
</dbReference>
<name>A0A7S3CVB3_9EUKA</name>
<dbReference type="PANTHER" id="PTHR19849:SF0">
    <property type="entry name" value="PHOSPHOLIPASE A-2-ACTIVATING PROTEIN"/>
    <property type="match status" value="1"/>
</dbReference>
<comment type="subcellular location">
    <subcellularLocation>
        <location evidence="1">Cytoplasm</location>
    </subcellularLocation>
</comment>
<keyword evidence="2" id="KW-0963">Cytoplasm</keyword>
<feature type="repeat" description="WD" evidence="5">
    <location>
        <begin position="100"/>
        <end position="141"/>
    </location>
</feature>
<dbReference type="InterPro" id="IPR011989">
    <property type="entry name" value="ARM-like"/>
</dbReference>
<dbReference type="SMART" id="SM00320">
    <property type="entry name" value="WD40"/>
    <property type="match status" value="7"/>
</dbReference>
<dbReference type="PANTHER" id="PTHR19849">
    <property type="entry name" value="PHOSPHOLIPASE A-2-ACTIVATING PROTEIN"/>
    <property type="match status" value="1"/>
</dbReference>
<evidence type="ECO:0000259" key="7">
    <source>
        <dbReference type="PROSITE" id="PS51394"/>
    </source>
</evidence>
<dbReference type="Pfam" id="PF09070">
    <property type="entry name" value="PFU"/>
    <property type="match status" value="1"/>
</dbReference>
<dbReference type="InterPro" id="IPR001680">
    <property type="entry name" value="WD40_rpt"/>
</dbReference>
<dbReference type="PROSITE" id="PS50082">
    <property type="entry name" value="WD_REPEATS_2"/>
    <property type="match status" value="3"/>
</dbReference>
<evidence type="ECO:0000256" key="5">
    <source>
        <dbReference type="PROSITE-ProRule" id="PRU00221"/>
    </source>
</evidence>
<dbReference type="Gene3D" id="3.10.20.870">
    <property type="entry name" value="PFU (PLAA family ubiquitin binding), C-terminal domain"/>
    <property type="match status" value="1"/>
</dbReference>
<protein>
    <recommendedName>
        <fullName evidence="7">PFU domain-containing protein</fullName>
    </recommendedName>
</protein>
<evidence type="ECO:0000256" key="1">
    <source>
        <dbReference type="ARBA" id="ARBA00004496"/>
    </source>
</evidence>
<dbReference type="CDD" id="cd00200">
    <property type="entry name" value="WD40"/>
    <property type="match status" value="1"/>
</dbReference>
<dbReference type="PROSITE" id="PS50294">
    <property type="entry name" value="WD_REPEATS_REGION"/>
    <property type="match status" value="1"/>
</dbReference>
<dbReference type="GO" id="GO:0005634">
    <property type="term" value="C:nucleus"/>
    <property type="evidence" value="ECO:0007669"/>
    <property type="project" value="TreeGrafter"/>
</dbReference>
<evidence type="ECO:0000256" key="4">
    <source>
        <dbReference type="ARBA" id="ARBA00022737"/>
    </source>
</evidence>
<feature type="domain" description="PFU" evidence="7">
    <location>
        <begin position="357"/>
        <end position="452"/>
    </location>
</feature>
<dbReference type="InterPro" id="IPR013535">
    <property type="entry name" value="PUL_dom"/>
</dbReference>
<reference evidence="8" key="1">
    <citation type="submission" date="2021-01" db="EMBL/GenBank/DDBJ databases">
        <authorList>
            <person name="Corre E."/>
            <person name="Pelletier E."/>
            <person name="Niang G."/>
            <person name="Scheremetjew M."/>
            <person name="Finn R."/>
            <person name="Kale V."/>
            <person name="Holt S."/>
            <person name="Cochrane G."/>
            <person name="Meng A."/>
            <person name="Brown T."/>
            <person name="Cohen L."/>
        </authorList>
    </citation>
    <scope>NUCLEOTIDE SEQUENCE</scope>
    <source>
        <strain evidence="8">NIES-2562</strain>
    </source>
</reference>
<dbReference type="InterPro" id="IPR036322">
    <property type="entry name" value="WD40_repeat_dom_sf"/>
</dbReference>